<organism evidence="2 3">
    <name type="scientific">Dysosmobacter segnis</name>
    <dbReference type="NCBI Taxonomy" id="2763042"/>
    <lineage>
        <taxon>Bacteria</taxon>
        <taxon>Bacillati</taxon>
        <taxon>Bacillota</taxon>
        <taxon>Clostridia</taxon>
        <taxon>Eubacteriales</taxon>
        <taxon>Oscillospiraceae</taxon>
        <taxon>Dysosmobacter</taxon>
    </lineage>
</organism>
<comment type="caution">
    <text evidence="2">The sequence shown here is derived from an EMBL/GenBank/DDBJ whole genome shotgun (WGS) entry which is preliminary data.</text>
</comment>
<dbReference type="AlphaFoldDB" id="A0A923MLX2"/>
<name>A0A923MLX2_9FIRM</name>
<evidence type="ECO:0000313" key="2">
    <source>
        <dbReference type="EMBL" id="MBC5772183.1"/>
    </source>
</evidence>
<gene>
    <name evidence="2" type="ORF">H8Z83_18025</name>
</gene>
<protein>
    <submittedName>
        <fullName evidence="2">Uncharacterized protein</fullName>
    </submittedName>
</protein>
<dbReference type="EMBL" id="JACOQI010000038">
    <property type="protein sequence ID" value="MBC5772183.1"/>
    <property type="molecule type" value="Genomic_DNA"/>
</dbReference>
<dbReference type="RefSeq" id="WP_187016323.1">
    <property type="nucleotide sequence ID" value="NZ_JACOQI010000038.1"/>
</dbReference>
<keyword evidence="1" id="KW-1133">Transmembrane helix</keyword>
<keyword evidence="3" id="KW-1185">Reference proteome</keyword>
<reference evidence="2" key="1">
    <citation type="submission" date="2020-08" db="EMBL/GenBank/DDBJ databases">
        <title>Genome public.</title>
        <authorList>
            <person name="Liu C."/>
            <person name="Sun Q."/>
        </authorList>
    </citation>
    <scope>NUCLEOTIDE SEQUENCE</scope>
    <source>
        <strain evidence="2">BX15</strain>
    </source>
</reference>
<keyword evidence="1" id="KW-0812">Transmembrane</keyword>
<dbReference type="Proteomes" id="UP000620327">
    <property type="component" value="Unassembled WGS sequence"/>
</dbReference>
<feature type="transmembrane region" description="Helical" evidence="1">
    <location>
        <begin position="183"/>
        <end position="203"/>
    </location>
</feature>
<accession>A0A923MLX2</accession>
<evidence type="ECO:0000313" key="3">
    <source>
        <dbReference type="Proteomes" id="UP000620327"/>
    </source>
</evidence>
<sequence>MFAFFPLETLGKPLEKLLQWMDDHRLFLVLPALGILLSLGVFSYVHFRTPPQPEPFTLEAKQGDYCYLDVQHLSNWLLKISGGEENNCFYLAVGTDETMCIVSMNDVIFENFADIVEYSNSDFTVPGTIPQSYRADGIVKQMTSENLDALMDLFGTTAEQYTALLGNNYLDLREDPNGNLVELFVYVLGASLIILLLYCVALLDEQHERRKRGKTAEAEL</sequence>
<feature type="transmembrane region" description="Helical" evidence="1">
    <location>
        <begin position="26"/>
        <end position="47"/>
    </location>
</feature>
<keyword evidence="1" id="KW-0472">Membrane</keyword>
<proteinExistence type="predicted"/>
<evidence type="ECO:0000256" key="1">
    <source>
        <dbReference type="SAM" id="Phobius"/>
    </source>
</evidence>